<keyword evidence="6" id="KW-0812">Transmembrane</keyword>
<keyword evidence="9 10" id="KW-0472">Membrane</keyword>
<dbReference type="Pfam" id="PF03934">
    <property type="entry name" value="T2SSK"/>
    <property type="match status" value="1"/>
</dbReference>
<proteinExistence type="inferred from homology"/>
<dbReference type="PANTHER" id="PTHR38831">
    <property type="entry name" value="TYPE II SECRETION SYSTEM PROTEIN K"/>
    <property type="match status" value="1"/>
</dbReference>
<name>A0ABW1XH33_9ALTE</name>
<evidence type="ECO:0000256" key="8">
    <source>
        <dbReference type="ARBA" id="ARBA00022989"/>
    </source>
</evidence>
<comment type="subcellular location">
    <subcellularLocation>
        <location evidence="1 10">Cell inner membrane</location>
    </subcellularLocation>
</comment>
<dbReference type="InterPro" id="IPR045584">
    <property type="entry name" value="Pilin-like"/>
</dbReference>
<dbReference type="InterPro" id="IPR005628">
    <property type="entry name" value="GspK"/>
</dbReference>
<dbReference type="InterPro" id="IPR049031">
    <property type="entry name" value="T2SSK_SAM-like_1st"/>
</dbReference>
<evidence type="ECO:0000256" key="6">
    <source>
        <dbReference type="ARBA" id="ARBA00022692"/>
    </source>
</evidence>
<dbReference type="PIRSF" id="PIRSF002786">
    <property type="entry name" value="XcpX"/>
    <property type="match status" value="1"/>
</dbReference>
<dbReference type="Pfam" id="PF21687">
    <property type="entry name" value="T2SSK_1st"/>
    <property type="match status" value="1"/>
</dbReference>
<keyword evidence="4 10" id="KW-1003">Cell membrane</keyword>
<dbReference type="Gene3D" id="1.10.40.60">
    <property type="entry name" value="EpsJ-like"/>
    <property type="match status" value="2"/>
</dbReference>
<feature type="domain" description="T2SS protein K second SAM-like" evidence="11">
    <location>
        <begin position="225"/>
        <end position="291"/>
    </location>
</feature>
<dbReference type="InterPro" id="IPR049179">
    <property type="entry name" value="T2SSK_SAM-like_2nd"/>
</dbReference>
<keyword evidence="8" id="KW-1133">Transmembrane helix</keyword>
<dbReference type="RefSeq" id="WP_377148247.1">
    <property type="nucleotide sequence ID" value="NZ_JBHSUS010000001.1"/>
</dbReference>
<comment type="caution">
    <text evidence="13">The sequence shown here is derived from an EMBL/GenBank/DDBJ whole genome shotgun (WGS) entry which is preliminary data.</text>
</comment>
<dbReference type="NCBIfam" id="NF037980">
    <property type="entry name" value="T2SS_GspK"/>
    <property type="match status" value="1"/>
</dbReference>
<evidence type="ECO:0000256" key="3">
    <source>
        <dbReference type="ARBA" id="ARBA00022448"/>
    </source>
</evidence>
<dbReference type="InterPro" id="IPR038072">
    <property type="entry name" value="GspK_central_sf"/>
</dbReference>
<keyword evidence="14" id="KW-1185">Reference proteome</keyword>
<evidence type="ECO:0000256" key="7">
    <source>
        <dbReference type="ARBA" id="ARBA00022927"/>
    </source>
</evidence>
<evidence type="ECO:0000256" key="1">
    <source>
        <dbReference type="ARBA" id="ARBA00004533"/>
    </source>
</evidence>
<sequence length="334" mass="37094">MMRRQRGVALLIVLLVVALATVIAMSMAERLQLNLQRSINIQDSQQAYWFGQGAENYARVALLEQIKQADGVIHGGQPWAQQGIRYPLPNGDIEARVTDLQSCFNLNALHNPDTVGTASSSALRDAFKRLLNTIEPPENGEKIPDYNADVLADSLLDWLDKDDTPSGYYGAESSEYESRTPAYRAANNLMVSKSELRIINGAEPAWIMQAMPFVCVIPDVDSLKINVNTLSEETGGEILHALLGENFSLTDARTLVAQRPADGYKDIQDFLNEAEIAALNLTDEQKGWFDITSSYFLLSSKTRYNDAQFAMTSLLFVEQAEQVKVLRREFGGPL</sequence>
<dbReference type="Gene3D" id="3.30.1300.30">
    <property type="entry name" value="GSPII I/J protein-like"/>
    <property type="match status" value="1"/>
</dbReference>
<dbReference type="Proteomes" id="UP001596364">
    <property type="component" value="Unassembled WGS sequence"/>
</dbReference>
<dbReference type="PANTHER" id="PTHR38831:SF1">
    <property type="entry name" value="TYPE II SECRETION SYSTEM PROTEIN K-RELATED"/>
    <property type="match status" value="1"/>
</dbReference>
<dbReference type="EMBL" id="JBHSUS010000001">
    <property type="protein sequence ID" value="MFC6438633.1"/>
    <property type="molecule type" value="Genomic_DNA"/>
</dbReference>
<dbReference type="SUPFAM" id="SSF54523">
    <property type="entry name" value="Pili subunits"/>
    <property type="match status" value="1"/>
</dbReference>
<evidence type="ECO:0000256" key="2">
    <source>
        <dbReference type="ARBA" id="ARBA00007246"/>
    </source>
</evidence>
<keyword evidence="7" id="KW-0653">Protein transport</keyword>
<evidence type="ECO:0000256" key="4">
    <source>
        <dbReference type="ARBA" id="ARBA00022475"/>
    </source>
</evidence>
<protein>
    <recommendedName>
        <fullName evidence="10">Type II secretion system protein K</fullName>
    </recommendedName>
</protein>
<accession>A0ABW1XH33</accession>
<evidence type="ECO:0000256" key="9">
    <source>
        <dbReference type="ARBA" id="ARBA00023136"/>
    </source>
</evidence>
<reference evidence="14" key="1">
    <citation type="journal article" date="2019" name="Int. J. Syst. Evol. Microbiol.">
        <title>The Global Catalogue of Microorganisms (GCM) 10K type strain sequencing project: providing services to taxonomists for standard genome sequencing and annotation.</title>
        <authorList>
            <consortium name="The Broad Institute Genomics Platform"/>
            <consortium name="The Broad Institute Genome Sequencing Center for Infectious Disease"/>
            <person name="Wu L."/>
            <person name="Ma J."/>
        </authorList>
    </citation>
    <scope>NUCLEOTIDE SEQUENCE [LARGE SCALE GENOMIC DNA]</scope>
    <source>
        <strain evidence="14">CGMCC 1.16031</strain>
    </source>
</reference>
<evidence type="ECO:0000256" key="5">
    <source>
        <dbReference type="ARBA" id="ARBA00022519"/>
    </source>
</evidence>
<evidence type="ECO:0000259" key="11">
    <source>
        <dbReference type="Pfam" id="PF03934"/>
    </source>
</evidence>
<evidence type="ECO:0000259" key="12">
    <source>
        <dbReference type="Pfam" id="PF21687"/>
    </source>
</evidence>
<organism evidence="13 14">
    <name type="scientific">Pseudobowmanella zhangzhouensis</name>
    <dbReference type="NCBI Taxonomy" id="1537679"/>
    <lineage>
        <taxon>Bacteria</taxon>
        <taxon>Pseudomonadati</taxon>
        <taxon>Pseudomonadota</taxon>
        <taxon>Gammaproteobacteria</taxon>
        <taxon>Alteromonadales</taxon>
        <taxon>Alteromonadaceae</taxon>
    </lineage>
</organism>
<evidence type="ECO:0000313" key="14">
    <source>
        <dbReference type="Proteomes" id="UP001596364"/>
    </source>
</evidence>
<feature type="domain" description="T2SS protein K first SAM-like" evidence="12">
    <location>
        <begin position="102"/>
        <end position="219"/>
    </location>
</feature>
<keyword evidence="3 10" id="KW-0813">Transport</keyword>
<comment type="similarity">
    <text evidence="2 10">Belongs to the GSP K family.</text>
</comment>
<dbReference type="SUPFAM" id="SSF158544">
    <property type="entry name" value="GspK insert domain-like"/>
    <property type="match status" value="2"/>
</dbReference>
<evidence type="ECO:0000313" key="13">
    <source>
        <dbReference type="EMBL" id="MFC6438633.1"/>
    </source>
</evidence>
<keyword evidence="5 10" id="KW-0997">Cell inner membrane</keyword>
<evidence type="ECO:0000256" key="10">
    <source>
        <dbReference type="PIRNR" id="PIRNR002786"/>
    </source>
</evidence>
<gene>
    <name evidence="13" type="primary">gspK</name>
    <name evidence="13" type="ORF">ACFP85_00465</name>
</gene>